<evidence type="ECO:0000256" key="2">
    <source>
        <dbReference type="ARBA" id="ARBA00004418"/>
    </source>
</evidence>
<dbReference type="GO" id="GO:0044780">
    <property type="term" value="P:bacterial-type flagellum assembly"/>
    <property type="evidence" value="ECO:0007669"/>
    <property type="project" value="InterPro"/>
</dbReference>
<dbReference type="PRINTS" id="PR01002">
    <property type="entry name" value="FLGFLGJ"/>
</dbReference>
<dbReference type="GO" id="GO:0004040">
    <property type="term" value="F:amidase activity"/>
    <property type="evidence" value="ECO:0007669"/>
    <property type="project" value="InterPro"/>
</dbReference>
<organism evidence="12 13">
    <name type="scientific">Polynucleobacter meluiroseus</name>
    <dbReference type="NCBI Taxonomy" id="1938814"/>
    <lineage>
        <taxon>Bacteria</taxon>
        <taxon>Pseudomonadati</taxon>
        <taxon>Pseudomonadota</taxon>
        <taxon>Betaproteobacteria</taxon>
        <taxon>Burkholderiales</taxon>
        <taxon>Burkholderiaceae</taxon>
        <taxon>Polynucleobacter</taxon>
    </lineage>
</organism>
<dbReference type="AlphaFoldDB" id="A0A240E1M4"/>
<dbReference type="Pfam" id="PF01832">
    <property type="entry name" value="Glucosaminidase"/>
    <property type="match status" value="1"/>
</dbReference>
<protein>
    <recommendedName>
        <fullName evidence="5">Peptidoglycan hydrolase FlgJ</fullName>
    </recommendedName>
    <alternativeName>
        <fullName evidence="10">Muramidase FlgJ</fullName>
    </alternativeName>
</protein>
<dbReference type="Gene3D" id="1.10.530.10">
    <property type="match status" value="1"/>
</dbReference>
<dbReference type="InterPro" id="IPR013377">
    <property type="entry name" value="FlgJ"/>
</dbReference>
<comment type="subcellular location">
    <subcellularLocation>
        <location evidence="2">Periplasm</location>
    </subcellularLocation>
</comment>
<evidence type="ECO:0000256" key="10">
    <source>
        <dbReference type="ARBA" id="ARBA00030835"/>
    </source>
</evidence>
<dbReference type="InterPro" id="IPR019301">
    <property type="entry name" value="Flagellar_prot_FlgJ_N"/>
</dbReference>
<sequence length="338" mass="35958">MALPSNSISASDVSNQLALDTNSLSSLKKSAKENSPEAIKGVAKQFEAIFINMMLKSMREASPQDGPFNTEQNKLYTSMFDQQLSQKLSSGKGIGLADVLVKQLSKSAGIPTDSLKPGDEPITSKALGLNRFDPNTSSKVAAYTSMASMSSAKASPSFMDKVSKLFTSLEDAGEAMASSVGSTLKEAVSSFTNKMASYAQQASNASGLPAHFMLGQAALETGWGKKEIKGADGTQSNNLFGIKAGGSWTGKTVSAVTTEYINGEKQQRVEKFRAYDSYADSFKDFANLISSNPRYQNVLNNLGNINSYADAMAKAGYATDPDYAKKLASVIKRVSNPS</sequence>
<gene>
    <name evidence="12" type="ORF">SAMN06295945_0706</name>
</gene>
<dbReference type="EMBL" id="OANS01000002">
    <property type="protein sequence ID" value="SNX28376.1"/>
    <property type="molecule type" value="Genomic_DNA"/>
</dbReference>
<evidence type="ECO:0000259" key="11">
    <source>
        <dbReference type="SMART" id="SM00047"/>
    </source>
</evidence>
<dbReference type="SMART" id="SM00047">
    <property type="entry name" value="LYZ2"/>
    <property type="match status" value="1"/>
</dbReference>
<dbReference type="PANTHER" id="PTHR33308:SF9">
    <property type="entry name" value="PEPTIDOGLYCAN HYDROLASE FLGJ"/>
    <property type="match status" value="1"/>
</dbReference>
<dbReference type="Proteomes" id="UP000218069">
    <property type="component" value="Unassembled WGS sequence"/>
</dbReference>
<evidence type="ECO:0000313" key="12">
    <source>
        <dbReference type="EMBL" id="SNX28376.1"/>
    </source>
</evidence>
<comment type="similarity">
    <text evidence="4">In the C-terminal section; belongs to the glycosyl hydrolase 73 family.</text>
</comment>
<evidence type="ECO:0000313" key="13">
    <source>
        <dbReference type="Proteomes" id="UP000218069"/>
    </source>
</evidence>
<proteinExistence type="inferred from homology"/>
<keyword evidence="12" id="KW-0966">Cell projection</keyword>
<dbReference type="PANTHER" id="PTHR33308">
    <property type="entry name" value="PEPTIDOGLYCAN HYDROLASE FLGJ"/>
    <property type="match status" value="1"/>
</dbReference>
<keyword evidence="9" id="KW-0961">Cell wall biogenesis/degradation</keyword>
<keyword evidence="6" id="KW-0574">Periplasm</keyword>
<reference evidence="13" key="1">
    <citation type="submission" date="2017-08" db="EMBL/GenBank/DDBJ databases">
        <authorList>
            <person name="Varghese N."/>
            <person name="Submissions S."/>
        </authorList>
    </citation>
    <scope>NUCLEOTIDE SEQUENCE [LARGE SCALE GENOMIC DNA]</scope>
    <source>
        <strain evidence="13">AP-Melu-1000-B4</strain>
    </source>
</reference>
<dbReference type="GO" id="GO:0016798">
    <property type="term" value="F:hydrolase activity, acting on glycosyl bonds"/>
    <property type="evidence" value="ECO:0007669"/>
    <property type="project" value="UniProtKB-KW"/>
</dbReference>
<evidence type="ECO:0000256" key="5">
    <source>
        <dbReference type="ARBA" id="ARBA00013433"/>
    </source>
</evidence>
<evidence type="ECO:0000256" key="9">
    <source>
        <dbReference type="ARBA" id="ARBA00023316"/>
    </source>
</evidence>
<dbReference type="Pfam" id="PF10135">
    <property type="entry name" value="Rod-binding"/>
    <property type="match status" value="1"/>
</dbReference>
<keyword evidence="7" id="KW-0378">Hydrolase</keyword>
<feature type="domain" description="Mannosyl-glycoprotein endo-beta-N-acetylglucosamidase-like" evidence="11">
    <location>
        <begin position="176"/>
        <end position="336"/>
    </location>
</feature>
<keyword evidence="12" id="KW-0969">Cilium</keyword>
<comment type="function">
    <text evidence="1">Flagellum-specific muramidase which hydrolyzes the peptidoglycan layer to assemble the rod structure in the periplasmic space.</text>
</comment>
<comment type="similarity">
    <text evidence="3">In the N-terminal section; belongs to the FlgJ family.</text>
</comment>
<evidence type="ECO:0000256" key="7">
    <source>
        <dbReference type="ARBA" id="ARBA00022801"/>
    </source>
</evidence>
<evidence type="ECO:0000256" key="4">
    <source>
        <dbReference type="ARBA" id="ARBA00007974"/>
    </source>
</evidence>
<evidence type="ECO:0000256" key="6">
    <source>
        <dbReference type="ARBA" id="ARBA00022764"/>
    </source>
</evidence>
<dbReference type="Gene3D" id="2.10.70.40">
    <property type="entry name" value="peptidoglycan hydrolase"/>
    <property type="match status" value="1"/>
</dbReference>
<dbReference type="RefSeq" id="WP_207760200.1">
    <property type="nucleotide sequence ID" value="NZ_OANS01000002.1"/>
</dbReference>
<dbReference type="GO" id="GO:0071555">
    <property type="term" value="P:cell wall organization"/>
    <property type="evidence" value="ECO:0007669"/>
    <property type="project" value="UniProtKB-KW"/>
</dbReference>
<keyword evidence="12" id="KW-0282">Flagellum</keyword>
<dbReference type="GO" id="GO:0071973">
    <property type="term" value="P:bacterial-type flagellum-dependent cell motility"/>
    <property type="evidence" value="ECO:0007669"/>
    <property type="project" value="TreeGrafter"/>
</dbReference>
<keyword evidence="13" id="KW-1185">Reference proteome</keyword>
<evidence type="ECO:0000256" key="3">
    <source>
        <dbReference type="ARBA" id="ARBA00006880"/>
    </source>
</evidence>
<keyword evidence="8" id="KW-0326">Glycosidase</keyword>
<dbReference type="InterPro" id="IPR002901">
    <property type="entry name" value="MGlyc_endo_b_GlcNAc-like_dom"/>
</dbReference>
<accession>A0A240E1M4</accession>
<evidence type="ECO:0000256" key="1">
    <source>
        <dbReference type="ARBA" id="ARBA00002954"/>
    </source>
</evidence>
<evidence type="ECO:0000256" key="8">
    <source>
        <dbReference type="ARBA" id="ARBA00023295"/>
    </source>
</evidence>
<dbReference type="GO" id="GO:0042597">
    <property type="term" value="C:periplasmic space"/>
    <property type="evidence" value="ECO:0007669"/>
    <property type="project" value="UniProtKB-SubCell"/>
</dbReference>
<dbReference type="NCBIfam" id="TIGR02541">
    <property type="entry name" value="flagell_FlgJ"/>
    <property type="match status" value="1"/>
</dbReference>
<dbReference type="InterPro" id="IPR051056">
    <property type="entry name" value="Glycosyl_Hydrolase_73"/>
</dbReference>
<name>A0A240E1M4_9BURK</name>